<dbReference type="Gene3D" id="1.10.10.60">
    <property type="entry name" value="Homeodomain-like"/>
    <property type="match status" value="2"/>
</dbReference>
<gene>
    <name evidence="7" type="ORF">SE18_08200</name>
</gene>
<dbReference type="InterPro" id="IPR020449">
    <property type="entry name" value="Tscrpt_reg_AraC-type_HTH"/>
</dbReference>
<dbReference type="InterPro" id="IPR011006">
    <property type="entry name" value="CheY-like_superfamily"/>
</dbReference>
<reference evidence="7 8" key="1">
    <citation type="submission" date="2015-07" db="EMBL/GenBank/DDBJ databases">
        <title>Whole genome sequence of Herpetosiphon geysericola DSM 7119.</title>
        <authorList>
            <person name="Hemp J."/>
            <person name="Ward L.M."/>
            <person name="Pace L.A."/>
            <person name="Fischer W.W."/>
        </authorList>
    </citation>
    <scope>NUCLEOTIDE SEQUENCE [LARGE SCALE GENOMIC DNA]</scope>
    <source>
        <strain evidence="7 8">DSM 7119</strain>
    </source>
</reference>
<name>A0A0N8GST3_9CHLR</name>
<comment type="caution">
    <text evidence="7">The sequence shown here is derived from an EMBL/GenBank/DDBJ whole genome shotgun (WGS) entry which is preliminary data.</text>
</comment>
<evidence type="ECO:0008006" key="9">
    <source>
        <dbReference type="Google" id="ProtNLM"/>
    </source>
</evidence>
<dbReference type="Pfam" id="PF00072">
    <property type="entry name" value="Response_reg"/>
    <property type="match status" value="1"/>
</dbReference>
<evidence type="ECO:0000313" key="8">
    <source>
        <dbReference type="Proteomes" id="UP000050277"/>
    </source>
</evidence>
<dbReference type="GO" id="GO:0003700">
    <property type="term" value="F:DNA-binding transcription factor activity"/>
    <property type="evidence" value="ECO:0007669"/>
    <property type="project" value="InterPro"/>
</dbReference>
<dbReference type="CDD" id="cd17536">
    <property type="entry name" value="REC_YesN-like"/>
    <property type="match status" value="1"/>
</dbReference>
<dbReference type="InterPro" id="IPR009057">
    <property type="entry name" value="Homeodomain-like_sf"/>
</dbReference>
<dbReference type="SUPFAM" id="SSF52172">
    <property type="entry name" value="CheY-like"/>
    <property type="match status" value="1"/>
</dbReference>
<evidence type="ECO:0000256" key="1">
    <source>
        <dbReference type="ARBA" id="ARBA00023015"/>
    </source>
</evidence>
<dbReference type="PANTHER" id="PTHR43280">
    <property type="entry name" value="ARAC-FAMILY TRANSCRIPTIONAL REGULATOR"/>
    <property type="match status" value="1"/>
</dbReference>
<keyword evidence="4" id="KW-0597">Phosphoprotein</keyword>
<feature type="domain" description="Response regulatory" evidence="6">
    <location>
        <begin position="4"/>
        <end position="121"/>
    </location>
</feature>
<dbReference type="GO" id="GO:0000160">
    <property type="term" value="P:phosphorelay signal transduction system"/>
    <property type="evidence" value="ECO:0007669"/>
    <property type="project" value="InterPro"/>
</dbReference>
<protein>
    <recommendedName>
        <fullName evidence="9">AraC family transcriptional regulator</fullName>
    </recommendedName>
</protein>
<evidence type="ECO:0000259" key="6">
    <source>
        <dbReference type="PROSITE" id="PS50110"/>
    </source>
</evidence>
<dbReference type="PATRIC" id="fig|70996.4.peg.876"/>
<evidence type="ECO:0000256" key="4">
    <source>
        <dbReference type="PROSITE-ProRule" id="PRU00169"/>
    </source>
</evidence>
<evidence type="ECO:0000259" key="5">
    <source>
        <dbReference type="PROSITE" id="PS01124"/>
    </source>
</evidence>
<organism evidence="7 8">
    <name type="scientific">Herpetosiphon geysericola</name>
    <dbReference type="NCBI Taxonomy" id="70996"/>
    <lineage>
        <taxon>Bacteria</taxon>
        <taxon>Bacillati</taxon>
        <taxon>Chloroflexota</taxon>
        <taxon>Chloroflexia</taxon>
        <taxon>Herpetosiphonales</taxon>
        <taxon>Herpetosiphonaceae</taxon>
        <taxon>Herpetosiphon</taxon>
    </lineage>
</organism>
<dbReference type="RefSeq" id="WP_054533949.1">
    <property type="nucleotide sequence ID" value="NZ_LGKP01000013.1"/>
</dbReference>
<dbReference type="SUPFAM" id="SSF46689">
    <property type="entry name" value="Homeodomain-like"/>
    <property type="match status" value="2"/>
</dbReference>
<accession>A0A0N8GST3</accession>
<dbReference type="PROSITE" id="PS50110">
    <property type="entry name" value="RESPONSE_REGULATORY"/>
    <property type="match status" value="1"/>
</dbReference>
<dbReference type="EMBL" id="LGKP01000013">
    <property type="protein sequence ID" value="KPL90178.1"/>
    <property type="molecule type" value="Genomic_DNA"/>
</dbReference>
<dbReference type="AlphaFoldDB" id="A0A0N8GST3"/>
<feature type="modified residue" description="4-aspartylphosphate" evidence="4">
    <location>
        <position position="56"/>
    </location>
</feature>
<keyword evidence="1" id="KW-0805">Transcription regulation</keyword>
<dbReference type="GO" id="GO:0043565">
    <property type="term" value="F:sequence-specific DNA binding"/>
    <property type="evidence" value="ECO:0007669"/>
    <property type="project" value="InterPro"/>
</dbReference>
<dbReference type="InterPro" id="IPR041522">
    <property type="entry name" value="CdaR_GGDEF"/>
</dbReference>
<evidence type="ECO:0000256" key="2">
    <source>
        <dbReference type="ARBA" id="ARBA00023125"/>
    </source>
</evidence>
<dbReference type="PRINTS" id="PR00032">
    <property type="entry name" value="HTHARAC"/>
</dbReference>
<dbReference type="Pfam" id="PF12833">
    <property type="entry name" value="HTH_18"/>
    <property type="match status" value="1"/>
</dbReference>
<dbReference type="SMART" id="SM00448">
    <property type="entry name" value="REC"/>
    <property type="match status" value="1"/>
</dbReference>
<keyword evidence="8" id="KW-1185">Reference proteome</keyword>
<dbReference type="PANTHER" id="PTHR43280:SF2">
    <property type="entry name" value="HTH-TYPE TRANSCRIPTIONAL REGULATOR EXSA"/>
    <property type="match status" value="1"/>
</dbReference>
<dbReference type="Proteomes" id="UP000050277">
    <property type="component" value="Unassembled WGS sequence"/>
</dbReference>
<evidence type="ECO:0000313" key="7">
    <source>
        <dbReference type="EMBL" id="KPL90178.1"/>
    </source>
</evidence>
<dbReference type="Pfam" id="PF17853">
    <property type="entry name" value="GGDEF_2"/>
    <property type="match status" value="1"/>
</dbReference>
<dbReference type="PROSITE" id="PS01124">
    <property type="entry name" value="HTH_ARAC_FAMILY_2"/>
    <property type="match status" value="1"/>
</dbReference>
<dbReference type="STRING" id="70996.SE18_08200"/>
<proteinExistence type="predicted"/>
<dbReference type="InterPro" id="IPR001789">
    <property type="entry name" value="Sig_transdc_resp-reg_receiver"/>
</dbReference>
<dbReference type="InterPro" id="IPR018060">
    <property type="entry name" value="HTH_AraC"/>
</dbReference>
<keyword evidence="2" id="KW-0238">DNA-binding</keyword>
<sequence length="414" mass="46051">MTYKLFLVEDEIITREGIRDAVDWAAAGYQFCGEAPDGEIALPLIRERRPDIVITDIKMPFMDGLQLCRILKETLPTTKIMILSGHDEFRYAQEALQIGVTEYLLKPIIAHDLLAALGKIASQIAEERQSRAHLETLQAQMSDHQPMLRERCLLDLVAGSSSATDFMEQARSLEIDLLAPWYQVLVLHVMPPHASALPLYAVCQQVDAIVGLILADSLSVVAFKHGLEDTILIIKGETRAEVAQRAAMLVAALNRQLAEQANWRASIGSGEPTERLSMIAQSFAQALIQINAGERSAEVGLDDQAQLHADPMIMKALAYIDANYADPAISLGQAAAQALLSPTYFSALFHREVGETFIDYLTKLRIRKAIELLRSTSLTASEIAYRIGYQNPRYFYSVFRKVVGQPPNEFRQRA</sequence>
<dbReference type="SMART" id="SM00342">
    <property type="entry name" value="HTH_ARAC"/>
    <property type="match status" value="1"/>
</dbReference>
<evidence type="ECO:0000256" key="3">
    <source>
        <dbReference type="ARBA" id="ARBA00023163"/>
    </source>
</evidence>
<feature type="domain" description="HTH araC/xylS-type" evidence="5">
    <location>
        <begin position="314"/>
        <end position="413"/>
    </location>
</feature>
<keyword evidence="3" id="KW-0804">Transcription</keyword>
<dbReference type="Gene3D" id="3.40.50.2300">
    <property type="match status" value="1"/>
</dbReference>
<dbReference type="OrthoDB" id="324626at2"/>